<keyword evidence="8 10" id="KW-0539">Nucleus</keyword>
<dbReference type="GO" id="GO:0006357">
    <property type="term" value="P:regulation of transcription by RNA polymerase II"/>
    <property type="evidence" value="ECO:0007669"/>
    <property type="project" value="InterPro"/>
</dbReference>
<evidence type="ECO:0000313" key="13">
    <source>
        <dbReference type="Proteomes" id="UP000799772"/>
    </source>
</evidence>
<keyword evidence="13" id="KW-1185">Reference proteome</keyword>
<keyword evidence="7 10" id="KW-0804">Transcription</keyword>
<protein>
    <recommendedName>
        <fullName evidence="4 10">Mediator of RNA polymerase II transcription subunit 7</fullName>
    </recommendedName>
</protein>
<dbReference type="AlphaFoldDB" id="A0A9P4IG02"/>
<keyword evidence="5 10" id="KW-0805">Transcription regulation</keyword>
<reference evidence="12" key="1">
    <citation type="journal article" date="2020" name="Stud. Mycol.">
        <title>101 Dothideomycetes genomes: a test case for predicting lifestyles and emergence of pathogens.</title>
        <authorList>
            <person name="Haridas S."/>
            <person name="Albert R."/>
            <person name="Binder M."/>
            <person name="Bloem J."/>
            <person name="Labutti K."/>
            <person name="Salamov A."/>
            <person name="Andreopoulos B."/>
            <person name="Baker S."/>
            <person name="Barry K."/>
            <person name="Bills G."/>
            <person name="Bluhm B."/>
            <person name="Cannon C."/>
            <person name="Castanera R."/>
            <person name="Culley D."/>
            <person name="Daum C."/>
            <person name="Ezra D."/>
            <person name="Gonzalez J."/>
            <person name="Henrissat B."/>
            <person name="Kuo A."/>
            <person name="Liang C."/>
            <person name="Lipzen A."/>
            <person name="Lutzoni F."/>
            <person name="Magnuson J."/>
            <person name="Mondo S."/>
            <person name="Nolan M."/>
            <person name="Ohm R."/>
            <person name="Pangilinan J."/>
            <person name="Park H.-J."/>
            <person name="Ramirez L."/>
            <person name="Alfaro M."/>
            <person name="Sun H."/>
            <person name="Tritt A."/>
            <person name="Yoshinaga Y."/>
            <person name="Zwiers L.-H."/>
            <person name="Turgeon B."/>
            <person name="Goodwin S."/>
            <person name="Spatafora J."/>
            <person name="Crous P."/>
            <person name="Grigoriev I."/>
        </authorList>
    </citation>
    <scope>NUCLEOTIDE SEQUENCE</scope>
    <source>
        <strain evidence="12">CBS 133067</strain>
    </source>
</reference>
<comment type="similarity">
    <text evidence="2 10">Belongs to the Mediator complex subunit 7 family.</text>
</comment>
<keyword evidence="6 10" id="KW-0010">Activator</keyword>
<dbReference type="SUPFAM" id="SSF140718">
    <property type="entry name" value="Mediator hinge subcomplex-like"/>
    <property type="match status" value="1"/>
</dbReference>
<evidence type="ECO:0000256" key="9">
    <source>
        <dbReference type="ARBA" id="ARBA00025687"/>
    </source>
</evidence>
<dbReference type="OrthoDB" id="10253553at2759"/>
<comment type="subcellular location">
    <subcellularLocation>
        <location evidence="1 10">Nucleus</location>
    </subcellularLocation>
</comment>
<feature type="coiled-coil region" evidence="11">
    <location>
        <begin position="184"/>
        <end position="218"/>
    </location>
</feature>
<dbReference type="InterPro" id="IPR044888">
    <property type="entry name" value="Mediatior_Med7_sf"/>
</dbReference>
<dbReference type="InterPro" id="IPR009244">
    <property type="entry name" value="Mediatior_Med7"/>
</dbReference>
<comment type="caution">
    <text evidence="12">The sequence shown here is derived from an EMBL/GenBank/DDBJ whole genome shotgun (WGS) entry which is preliminary data.</text>
</comment>
<evidence type="ECO:0000256" key="8">
    <source>
        <dbReference type="ARBA" id="ARBA00023242"/>
    </source>
</evidence>
<evidence type="ECO:0000256" key="10">
    <source>
        <dbReference type="RuleBase" id="RU364060"/>
    </source>
</evidence>
<gene>
    <name evidence="12" type="ORF">NA57DRAFT_56984</name>
</gene>
<evidence type="ECO:0000256" key="5">
    <source>
        <dbReference type="ARBA" id="ARBA00023015"/>
    </source>
</evidence>
<organism evidence="12 13">
    <name type="scientific">Rhizodiscina lignyota</name>
    <dbReference type="NCBI Taxonomy" id="1504668"/>
    <lineage>
        <taxon>Eukaryota</taxon>
        <taxon>Fungi</taxon>
        <taxon>Dikarya</taxon>
        <taxon>Ascomycota</taxon>
        <taxon>Pezizomycotina</taxon>
        <taxon>Dothideomycetes</taxon>
        <taxon>Pleosporomycetidae</taxon>
        <taxon>Aulographales</taxon>
        <taxon>Rhizodiscinaceae</taxon>
        <taxon>Rhizodiscina</taxon>
    </lineage>
</organism>
<accession>A0A9P4IG02</accession>
<proteinExistence type="inferred from homology"/>
<keyword evidence="11" id="KW-0175">Coiled coil</keyword>
<evidence type="ECO:0000256" key="1">
    <source>
        <dbReference type="ARBA" id="ARBA00004123"/>
    </source>
</evidence>
<dbReference type="PANTHER" id="PTHR21428:SF11">
    <property type="entry name" value="MEDIATOR OF RNA POLYMERASE II TRANSCRIPTION SUBUNIT 7"/>
    <property type="match status" value="1"/>
</dbReference>
<name>A0A9P4IG02_9PEZI</name>
<comment type="subunit">
    <text evidence="3 10">Component of the Mediator complex.</text>
</comment>
<dbReference type="Pfam" id="PF05983">
    <property type="entry name" value="Med7"/>
    <property type="match status" value="1"/>
</dbReference>
<evidence type="ECO:0000256" key="2">
    <source>
        <dbReference type="ARBA" id="ARBA00009994"/>
    </source>
</evidence>
<comment type="function">
    <text evidence="9">Component of the Mediator complex, a coactivator involved in the regulated transcription of nearly all RNA polymerase II-dependent genes. Mediator functions as a bridge to convey information from gene-specific regulatory proteins to the basal RNA polymerase II transcription machinery. Mediator is recruited to promoters by direct interactions with regulatory proteins and serves as a scaffold for the assembly of a functional preinitiation complex with RNA polymerase II and the general transcription factors.</text>
</comment>
<dbReference type="GO" id="GO:0016592">
    <property type="term" value="C:mediator complex"/>
    <property type="evidence" value="ECO:0007669"/>
    <property type="project" value="InterPro"/>
</dbReference>
<evidence type="ECO:0000256" key="6">
    <source>
        <dbReference type="ARBA" id="ARBA00023159"/>
    </source>
</evidence>
<sequence>MAEEVELPENRMWPPPPPFYKQFTSTNVDQFKEIKQQALGDAYDESLLFDSKTSLAVEVPDTLRGLVPPEPPAEGQYRVFTEIQDVVGVSRTLQDENIEQLYPPHREALAPSQQPVDTEWTVDRVYYLKKLTRSIMLNFLELMGALSTDSSQYFEKFEHIRALFYNAHSVINDYRQHQARETLILMMEAQLEKKRAEVDEIRKMKEKINEIMKGLEDAAAVDNASIDSSGASARLRAENERRKKEQRSMWHALDAEMAI</sequence>
<dbReference type="EMBL" id="ML978127">
    <property type="protein sequence ID" value="KAF2097802.1"/>
    <property type="molecule type" value="Genomic_DNA"/>
</dbReference>
<evidence type="ECO:0000256" key="4">
    <source>
        <dbReference type="ARBA" id="ARBA00020631"/>
    </source>
</evidence>
<dbReference type="Gene3D" id="6.10.140.200">
    <property type="match status" value="1"/>
</dbReference>
<dbReference type="PANTHER" id="PTHR21428">
    <property type="entry name" value="MEDIATOR OF RNA POLYMERASE II TRANSCRIPTION SUBUNIT 7"/>
    <property type="match status" value="1"/>
</dbReference>
<dbReference type="InterPro" id="IPR037212">
    <property type="entry name" value="Med7/Med21-like"/>
</dbReference>
<evidence type="ECO:0000256" key="11">
    <source>
        <dbReference type="SAM" id="Coils"/>
    </source>
</evidence>
<dbReference type="GO" id="GO:0003712">
    <property type="term" value="F:transcription coregulator activity"/>
    <property type="evidence" value="ECO:0007669"/>
    <property type="project" value="InterPro"/>
</dbReference>
<dbReference type="Gene3D" id="6.10.140.1520">
    <property type="match status" value="1"/>
</dbReference>
<evidence type="ECO:0000256" key="7">
    <source>
        <dbReference type="ARBA" id="ARBA00023163"/>
    </source>
</evidence>
<evidence type="ECO:0000313" key="12">
    <source>
        <dbReference type="EMBL" id="KAF2097802.1"/>
    </source>
</evidence>
<dbReference type="GO" id="GO:0070847">
    <property type="term" value="C:core mediator complex"/>
    <property type="evidence" value="ECO:0007669"/>
    <property type="project" value="TreeGrafter"/>
</dbReference>
<evidence type="ECO:0000256" key="3">
    <source>
        <dbReference type="ARBA" id="ARBA00011837"/>
    </source>
</evidence>
<dbReference type="Proteomes" id="UP000799772">
    <property type="component" value="Unassembled WGS sequence"/>
</dbReference>